<reference evidence="1" key="1">
    <citation type="submission" date="2018-10" db="EMBL/GenBank/DDBJ databases">
        <title>Schaedlerella arabinophila gen. nov. sp. nov., isolated from the mouse intestinal tract and comparative analysis with the genome of the closely related altered Schaedler flora strain ASF502.</title>
        <authorList>
            <person name="Miyake S."/>
            <person name="Soh M."/>
            <person name="Seedorf H."/>
        </authorList>
    </citation>
    <scope>NUCLEOTIDE SEQUENCE [LARGE SCALE GENOMIC DNA]</scope>
    <source>
        <strain evidence="1">DSM 106076</strain>
    </source>
</reference>
<keyword evidence="2" id="KW-1185">Reference proteome</keyword>
<dbReference type="Pfam" id="PF13707">
    <property type="entry name" value="RloB"/>
    <property type="match status" value="1"/>
</dbReference>
<name>A0A426DDX5_9FIRM</name>
<proteinExistence type="predicted"/>
<dbReference type="InterPro" id="IPR025591">
    <property type="entry name" value="RloB"/>
</dbReference>
<organism evidence="1 2">
    <name type="scientific">Schaedlerella arabinosiphila</name>
    <dbReference type="NCBI Taxonomy" id="2044587"/>
    <lineage>
        <taxon>Bacteria</taxon>
        <taxon>Bacillati</taxon>
        <taxon>Bacillota</taxon>
        <taxon>Clostridia</taxon>
        <taxon>Lachnospirales</taxon>
        <taxon>Lachnospiraceae</taxon>
        <taxon>Schaedlerella</taxon>
    </lineage>
</organism>
<comment type="caution">
    <text evidence="1">The sequence shown here is derived from an EMBL/GenBank/DDBJ whole genome shotgun (WGS) entry which is preliminary data.</text>
</comment>
<dbReference type="EMBL" id="RHJS01000002">
    <property type="protein sequence ID" value="RRK30976.1"/>
    <property type="molecule type" value="Genomic_DNA"/>
</dbReference>
<dbReference type="Proteomes" id="UP000274920">
    <property type="component" value="Unassembled WGS sequence"/>
</dbReference>
<evidence type="ECO:0000313" key="1">
    <source>
        <dbReference type="EMBL" id="RRK30976.1"/>
    </source>
</evidence>
<dbReference type="AlphaFoldDB" id="A0A426DDX5"/>
<protein>
    <submittedName>
        <fullName evidence="1">RloB domain-containing protein</fullName>
    </submittedName>
</protein>
<evidence type="ECO:0000313" key="2">
    <source>
        <dbReference type="Proteomes" id="UP000274920"/>
    </source>
</evidence>
<gene>
    <name evidence="1" type="ORF">EBB54_06035</name>
</gene>
<accession>A0A426DDX5</accession>
<sequence>MREKRTFAERTQVFASDKTLKKYFLVYEGSETEAIYFDAVSSLREKMKINPLIEIIPIIRSYSEDGWSNPKKILDRVIENLEESRNNQYQYVIDKCEEMGFGLYVTNPCFEFWLLLHFDGVFELDREKLLKNPKVTAKRRYVEQELRRLWPGYKKSSYKAEKLLKDIDKAISNEKEFCEDVAELENCVGSNIGKLITDMRTQ</sequence>
<dbReference type="RefSeq" id="WP_125126737.1">
    <property type="nucleotide sequence ID" value="NZ_RHJS01000002.1"/>
</dbReference>